<evidence type="ECO:0000313" key="4">
    <source>
        <dbReference type="Proteomes" id="UP000735302"/>
    </source>
</evidence>
<proteinExistence type="predicted"/>
<dbReference type="PANTHER" id="PTHR12242:SF1">
    <property type="entry name" value="MYND-TYPE DOMAIN-CONTAINING PROTEIN"/>
    <property type="match status" value="1"/>
</dbReference>
<dbReference type="EMBL" id="BLXT01001882">
    <property type="protein sequence ID" value="GFN88949.1"/>
    <property type="molecule type" value="Genomic_DNA"/>
</dbReference>
<organism evidence="3 4">
    <name type="scientific">Plakobranchus ocellatus</name>
    <dbReference type="NCBI Taxonomy" id="259542"/>
    <lineage>
        <taxon>Eukaryota</taxon>
        <taxon>Metazoa</taxon>
        <taxon>Spiralia</taxon>
        <taxon>Lophotrochozoa</taxon>
        <taxon>Mollusca</taxon>
        <taxon>Gastropoda</taxon>
        <taxon>Heterobranchia</taxon>
        <taxon>Euthyneura</taxon>
        <taxon>Panpulmonata</taxon>
        <taxon>Sacoglossa</taxon>
        <taxon>Placobranchoidea</taxon>
        <taxon>Plakobranchidae</taxon>
        <taxon>Plakobranchus</taxon>
    </lineage>
</organism>
<feature type="transmembrane region" description="Helical" evidence="2">
    <location>
        <begin position="171"/>
        <end position="193"/>
    </location>
</feature>
<dbReference type="Proteomes" id="UP000735302">
    <property type="component" value="Unassembled WGS sequence"/>
</dbReference>
<evidence type="ECO:0000313" key="3">
    <source>
        <dbReference type="EMBL" id="GFN88949.1"/>
    </source>
</evidence>
<sequence>MSGCNKLWYMEHLIPALIRKKRELTLELSSSNHRLDVPEDQEEKISDNNHNEDAENETKKSSQPLAWYFVVSWILSDIITPAAFVVSIVFFGALYRGGPLDVYNINTHALNSVFVSIDHLVCARPIKLLHIIAPLAFNAIYIVFNLVYWTFDRVEHVIYPGVIDWNEPGLSLRSIALMSFILFPLVMIFWFLLYRLKLWLSFKLYDRT</sequence>
<dbReference type="AlphaFoldDB" id="A0AAV3Z1A0"/>
<dbReference type="InterPro" id="IPR049352">
    <property type="entry name" value="Rost"/>
</dbReference>
<keyword evidence="2" id="KW-0812">Transmembrane</keyword>
<feature type="transmembrane region" description="Helical" evidence="2">
    <location>
        <begin position="65"/>
        <end position="91"/>
    </location>
</feature>
<dbReference type="Pfam" id="PF21534">
    <property type="entry name" value="Rost"/>
    <property type="match status" value="1"/>
</dbReference>
<evidence type="ECO:0000256" key="2">
    <source>
        <dbReference type="SAM" id="Phobius"/>
    </source>
</evidence>
<evidence type="ECO:0000256" key="1">
    <source>
        <dbReference type="SAM" id="MobiDB-lite"/>
    </source>
</evidence>
<keyword evidence="2" id="KW-1133">Transmembrane helix</keyword>
<dbReference type="GO" id="GO:0016020">
    <property type="term" value="C:membrane"/>
    <property type="evidence" value="ECO:0007669"/>
    <property type="project" value="TreeGrafter"/>
</dbReference>
<keyword evidence="2" id="KW-0472">Membrane</keyword>
<feature type="transmembrane region" description="Helical" evidence="2">
    <location>
        <begin position="128"/>
        <end position="151"/>
    </location>
</feature>
<gene>
    <name evidence="3" type="ORF">PoB_001545500</name>
</gene>
<protein>
    <submittedName>
        <fullName evidence="3">Protein rolling stone-like</fullName>
    </submittedName>
</protein>
<reference evidence="3 4" key="1">
    <citation type="journal article" date="2021" name="Elife">
        <title>Chloroplast acquisition without the gene transfer in kleptoplastic sea slugs, Plakobranchus ocellatus.</title>
        <authorList>
            <person name="Maeda T."/>
            <person name="Takahashi S."/>
            <person name="Yoshida T."/>
            <person name="Shimamura S."/>
            <person name="Takaki Y."/>
            <person name="Nagai Y."/>
            <person name="Toyoda A."/>
            <person name="Suzuki Y."/>
            <person name="Arimoto A."/>
            <person name="Ishii H."/>
            <person name="Satoh N."/>
            <person name="Nishiyama T."/>
            <person name="Hasebe M."/>
            <person name="Maruyama T."/>
            <person name="Minagawa J."/>
            <person name="Obokata J."/>
            <person name="Shigenobu S."/>
        </authorList>
    </citation>
    <scope>NUCLEOTIDE SEQUENCE [LARGE SCALE GENOMIC DNA]</scope>
</reference>
<name>A0AAV3Z1A0_9GAST</name>
<feature type="region of interest" description="Disordered" evidence="1">
    <location>
        <begin position="37"/>
        <end position="58"/>
    </location>
</feature>
<dbReference type="PANTHER" id="PTHR12242">
    <property type="entry name" value="OS02G0130600 PROTEIN-RELATED"/>
    <property type="match status" value="1"/>
</dbReference>
<keyword evidence="4" id="KW-1185">Reference proteome</keyword>
<accession>A0AAV3Z1A0</accession>
<comment type="caution">
    <text evidence="3">The sequence shown here is derived from an EMBL/GenBank/DDBJ whole genome shotgun (WGS) entry which is preliminary data.</text>
</comment>